<feature type="domain" description="L-fucose isomerase N-terminal-1" evidence="9">
    <location>
        <begin position="12"/>
        <end position="177"/>
    </location>
</feature>
<dbReference type="NCBIfam" id="TIGR01089">
    <property type="entry name" value="fucI"/>
    <property type="match status" value="1"/>
</dbReference>
<dbReference type="AlphaFoldDB" id="A0A931ARM0"/>
<dbReference type="Pfam" id="PF07882">
    <property type="entry name" value="Fucose_iso_N2"/>
    <property type="match status" value="1"/>
</dbReference>
<comment type="similarity">
    <text evidence="7">Belongs to the L-fucose isomerase family.</text>
</comment>
<dbReference type="GO" id="GO:0008790">
    <property type="term" value="F:arabinose isomerase activity"/>
    <property type="evidence" value="ECO:0007669"/>
    <property type="project" value="TreeGrafter"/>
</dbReference>
<evidence type="ECO:0000256" key="1">
    <source>
        <dbReference type="ARBA" id="ARBA00022490"/>
    </source>
</evidence>
<dbReference type="PANTHER" id="PTHR37840">
    <property type="entry name" value="L-FUCOSE ISOMERASE"/>
    <property type="match status" value="1"/>
</dbReference>
<gene>
    <name evidence="7" type="primary">fucI</name>
    <name evidence="11" type="ORF">I0Q91_00705</name>
</gene>
<feature type="domain" description="L-fucose isomerase N-terminal-2" evidence="10">
    <location>
        <begin position="178"/>
        <end position="357"/>
    </location>
</feature>
<evidence type="ECO:0000256" key="4">
    <source>
        <dbReference type="ARBA" id="ARBA00023235"/>
    </source>
</evidence>
<comment type="pathway">
    <text evidence="7">Carbohydrate degradation; L-fucose degradation; L-lactaldehyde and glycerone phosphate from L-fucose: step 1/3.</text>
</comment>
<dbReference type="HAMAP" id="MF_01254">
    <property type="entry name" value="Fucose_iso"/>
    <property type="match status" value="1"/>
</dbReference>
<dbReference type="GO" id="GO:0019571">
    <property type="term" value="P:D-arabinose catabolic process"/>
    <property type="evidence" value="ECO:0007669"/>
    <property type="project" value="TreeGrafter"/>
</dbReference>
<reference evidence="11" key="1">
    <citation type="submission" date="2020-11" db="EMBL/GenBank/DDBJ databases">
        <title>Halonatronomonas betainensis gen. nov., sp. nov. a novel haloalkaliphilic representative of the family Halanaerobiacae capable of betaine degradation.</title>
        <authorList>
            <person name="Boltyanskaya Y."/>
            <person name="Kevbrin V."/>
            <person name="Detkova E."/>
            <person name="Grouzdev D.S."/>
            <person name="Koziaeva V."/>
            <person name="Zhilina T."/>
        </authorList>
    </citation>
    <scope>NUCLEOTIDE SEQUENCE</scope>
    <source>
        <strain evidence="11">Z-7014</strain>
    </source>
</reference>
<dbReference type="InterPro" id="IPR038393">
    <property type="entry name" value="Fuc_iso_dom3_sf"/>
</dbReference>
<feature type="binding site" evidence="7">
    <location>
        <position position="364"/>
    </location>
    <ligand>
        <name>Mn(2+)</name>
        <dbReference type="ChEBI" id="CHEBI:29035"/>
    </ligand>
</feature>
<keyword evidence="4 7" id="KW-0413">Isomerase</keyword>
<keyword evidence="12" id="KW-1185">Reference proteome</keyword>
<dbReference type="Pfam" id="PF07881">
    <property type="entry name" value="Fucose_iso_N1"/>
    <property type="match status" value="1"/>
</dbReference>
<dbReference type="NCBIfam" id="NF008220">
    <property type="entry name" value="PRK10991.1"/>
    <property type="match status" value="1"/>
</dbReference>
<dbReference type="InterPro" id="IPR038391">
    <property type="entry name" value="Fucose_iso_dom1_sf"/>
</dbReference>
<comment type="catalytic activity">
    <reaction evidence="7">
        <text>L-fucose = L-fuculose</text>
        <dbReference type="Rhea" id="RHEA:17233"/>
        <dbReference type="ChEBI" id="CHEBI:2181"/>
        <dbReference type="ChEBI" id="CHEBI:17617"/>
        <dbReference type="EC" id="5.3.1.25"/>
    </reaction>
</comment>
<sequence>MKVRNRYQAKLPKVGIRPAIDGRKAVRDTEEATTIKMAKLTAEFIENNMRHPNGAKVETVIADTCIGGVAEARAAEEKFKKNDVGVSITVSPVWCYGSEVMDTTSEIPKAVWGFNATERPGAVFLAALKSAHDQKGQPIYPIYGKNIQNDLNEIPDDVKEKLLRFTKAGLAVARMKGKSYLSIGSVSMGIASSVIKDEFFEDYLGMRTEYVDMSEVIRRLNNDIYDKDEFEKALEWTKENCQEGKDYNPEEFKASEAEKDKTWETVVKMTLIARDLMVGNPKLKEMGYEEEAHGHNAIAAGFQGQRHWTDHMPTGDFTEAILNSSFDWNGIRQPYLLATENDSLNGISMLFNHLLSNRAQIFSDVRTYWSLESVKKATGYELSGKAETGIIHLKNSGPATLDGAGKQKDENGNPVMKPYWEISDDEAQACLDATRWCPASRDYFPAGGFSSKYKSEGGMPMTMSRINIIKGLGPVLQIAEGYSIDLPDEVHKELDDRTDPGWPTTWFAPKLSGEFPFENAYQVMNNWGSNHGAISYGHIGDKLITLASMLRIPVSMHNVENQRVFRPSFWSSFGTKDQEGADYRACDNLGPLYK</sequence>
<dbReference type="SUPFAM" id="SSF50443">
    <property type="entry name" value="FucI/AraA C-terminal domain-like"/>
    <property type="match status" value="1"/>
</dbReference>
<keyword evidence="6 7" id="KW-0119">Carbohydrate metabolism</keyword>
<dbReference type="Pfam" id="PF02952">
    <property type="entry name" value="Fucose_iso_C"/>
    <property type="match status" value="1"/>
</dbReference>
<evidence type="ECO:0000259" key="8">
    <source>
        <dbReference type="Pfam" id="PF02952"/>
    </source>
</evidence>
<feature type="active site" description="Proton acceptor" evidence="7">
    <location>
        <position position="364"/>
    </location>
</feature>
<evidence type="ECO:0000256" key="5">
    <source>
        <dbReference type="ARBA" id="ARBA00023253"/>
    </source>
</evidence>
<feature type="binding site" evidence="7">
    <location>
        <position position="340"/>
    </location>
    <ligand>
        <name>Mn(2+)</name>
        <dbReference type="ChEBI" id="CHEBI:29035"/>
    </ligand>
</feature>
<keyword evidence="2 7" id="KW-0479">Metal-binding</keyword>
<comment type="subcellular location">
    <subcellularLocation>
        <location evidence="7">Cytoplasm</location>
    </subcellularLocation>
</comment>
<feature type="domain" description="L-fucose isomerase C-terminal" evidence="8">
    <location>
        <begin position="394"/>
        <end position="557"/>
    </location>
</feature>
<dbReference type="SUPFAM" id="SSF53743">
    <property type="entry name" value="FucI/AraA N-terminal and middle domains"/>
    <property type="match status" value="1"/>
</dbReference>
<dbReference type="Gene3D" id="3.20.14.10">
    <property type="entry name" value="L-fucose/L-arabinose isomerase, C-terminal"/>
    <property type="match status" value="1"/>
</dbReference>
<feature type="binding site" evidence="7">
    <location>
        <position position="531"/>
    </location>
    <ligand>
        <name>Mn(2+)</name>
        <dbReference type="ChEBI" id="CHEBI:29035"/>
    </ligand>
</feature>
<keyword evidence="5 7" id="KW-0294">Fucose metabolism</keyword>
<dbReference type="Proteomes" id="UP000621436">
    <property type="component" value="Unassembled WGS sequence"/>
</dbReference>
<dbReference type="GO" id="GO:0030145">
    <property type="term" value="F:manganese ion binding"/>
    <property type="evidence" value="ECO:0007669"/>
    <property type="project" value="UniProtKB-UniRule"/>
</dbReference>
<keyword evidence="3 7" id="KW-0464">Manganese</keyword>
<evidence type="ECO:0000313" key="12">
    <source>
        <dbReference type="Proteomes" id="UP000621436"/>
    </source>
</evidence>
<evidence type="ECO:0000256" key="6">
    <source>
        <dbReference type="ARBA" id="ARBA00023277"/>
    </source>
</evidence>
<dbReference type="InterPro" id="IPR012889">
    <property type="entry name" value="Fucose_isomerase_N2"/>
</dbReference>
<dbReference type="EC" id="5.3.1.25" evidence="7"/>
<evidence type="ECO:0000256" key="7">
    <source>
        <dbReference type="HAMAP-Rule" id="MF_01254"/>
    </source>
</evidence>
<dbReference type="PANTHER" id="PTHR37840:SF1">
    <property type="entry name" value="L-FUCOSE ISOMERASE"/>
    <property type="match status" value="1"/>
</dbReference>
<evidence type="ECO:0000313" key="11">
    <source>
        <dbReference type="EMBL" id="MBF8435585.1"/>
    </source>
</evidence>
<dbReference type="Gene3D" id="3.40.275.10">
    <property type="entry name" value="L-fucose Isomerase, Chain A, domain 2"/>
    <property type="match status" value="1"/>
</dbReference>
<evidence type="ECO:0000259" key="10">
    <source>
        <dbReference type="Pfam" id="PF07882"/>
    </source>
</evidence>
<dbReference type="InterPro" id="IPR009015">
    <property type="entry name" value="Fucose_isomerase_N/cen_sf"/>
</dbReference>
<evidence type="ECO:0000259" key="9">
    <source>
        <dbReference type="Pfam" id="PF07881"/>
    </source>
</evidence>
<dbReference type="InterPro" id="IPR038392">
    <property type="entry name" value="Fucose_isomerase_dom2_sf"/>
</dbReference>
<keyword evidence="1 7" id="KW-0963">Cytoplasm</keyword>
<dbReference type="GO" id="GO:0042355">
    <property type="term" value="P:L-fucose catabolic process"/>
    <property type="evidence" value="ECO:0007669"/>
    <property type="project" value="UniProtKB-UniRule"/>
</dbReference>
<dbReference type="InterPro" id="IPR004216">
    <property type="entry name" value="Fuc/Ara_isomerase_C"/>
</dbReference>
<dbReference type="GO" id="GO:0008736">
    <property type="term" value="F:L-fucose isomerase activity"/>
    <property type="evidence" value="ECO:0007669"/>
    <property type="project" value="UniProtKB-UniRule"/>
</dbReference>
<feature type="active site" description="Proton acceptor" evidence="7">
    <location>
        <position position="340"/>
    </location>
</feature>
<comment type="function">
    <text evidence="7">Converts the aldose L-fucose into the corresponding ketose L-fuculose.</text>
</comment>
<organism evidence="11 12">
    <name type="scientific">Halonatronomonas betaini</name>
    <dbReference type="NCBI Taxonomy" id="2778430"/>
    <lineage>
        <taxon>Bacteria</taxon>
        <taxon>Bacillati</taxon>
        <taxon>Bacillota</taxon>
        <taxon>Clostridia</taxon>
        <taxon>Halanaerobiales</taxon>
        <taxon>Halarsenatibacteraceae</taxon>
        <taxon>Halonatronomonas</taxon>
    </lineage>
</organism>
<name>A0A931ARM0_9FIRM</name>
<dbReference type="EMBL" id="JADPIE010000001">
    <property type="protein sequence ID" value="MBF8435585.1"/>
    <property type="molecule type" value="Genomic_DNA"/>
</dbReference>
<evidence type="ECO:0000256" key="3">
    <source>
        <dbReference type="ARBA" id="ARBA00023211"/>
    </source>
</evidence>
<comment type="caution">
    <text evidence="11">The sequence shown here is derived from an EMBL/GenBank/DDBJ whole genome shotgun (WGS) entry which is preliminary data.</text>
</comment>
<dbReference type="InterPro" id="IPR015888">
    <property type="entry name" value="Fuc_isomerase_C"/>
</dbReference>
<evidence type="ECO:0000256" key="2">
    <source>
        <dbReference type="ARBA" id="ARBA00022723"/>
    </source>
</evidence>
<protein>
    <recommendedName>
        <fullName evidence="7">L-fucose isomerase</fullName>
        <shortName evidence="7">FucIase</shortName>
        <ecNumber evidence="7">5.3.1.25</ecNumber>
    </recommendedName>
    <alternativeName>
        <fullName evidence="7">6-deoxy-L-galactose isomerase</fullName>
    </alternativeName>
</protein>
<proteinExistence type="inferred from homology"/>
<dbReference type="GO" id="GO:0005737">
    <property type="term" value="C:cytoplasm"/>
    <property type="evidence" value="ECO:0007669"/>
    <property type="project" value="UniProtKB-SubCell"/>
</dbReference>
<dbReference type="Gene3D" id="3.40.50.1070">
    <property type="match status" value="1"/>
</dbReference>
<accession>A0A931ARM0</accession>
<comment type="cofactor">
    <cofactor evidence="7">
        <name>Mn(2+)</name>
        <dbReference type="ChEBI" id="CHEBI:29035"/>
    </cofactor>
</comment>
<dbReference type="InterPro" id="IPR005763">
    <property type="entry name" value="Fucose_isomerase"/>
</dbReference>
<dbReference type="InterPro" id="IPR012888">
    <property type="entry name" value="Fucose_iso_N1"/>
</dbReference>